<dbReference type="EMBL" id="JAGFNK010000021">
    <property type="protein sequence ID" value="KAI9511495.1"/>
    <property type="molecule type" value="Genomic_DNA"/>
</dbReference>
<dbReference type="Proteomes" id="UP001207468">
    <property type="component" value="Unassembled WGS sequence"/>
</dbReference>
<comment type="caution">
    <text evidence="1">The sequence shown here is derived from an EMBL/GenBank/DDBJ whole genome shotgun (WGS) entry which is preliminary data.</text>
</comment>
<keyword evidence="2" id="KW-1185">Reference proteome</keyword>
<reference evidence="1" key="1">
    <citation type="submission" date="2021-03" db="EMBL/GenBank/DDBJ databases">
        <title>Evolutionary priming and transition to the ectomycorrhizal habit in an iconic lineage of mushroom-forming fungi: is preadaptation a requirement?</title>
        <authorList>
            <consortium name="DOE Joint Genome Institute"/>
            <person name="Looney B.P."/>
            <person name="Miyauchi S."/>
            <person name="Morin E."/>
            <person name="Drula E."/>
            <person name="Courty P.E."/>
            <person name="Chicoki N."/>
            <person name="Fauchery L."/>
            <person name="Kohler A."/>
            <person name="Kuo A."/>
            <person name="LaButti K."/>
            <person name="Pangilinan J."/>
            <person name="Lipzen A."/>
            <person name="Riley R."/>
            <person name="Andreopoulos W."/>
            <person name="He G."/>
            <person name="Johnson J."/>
            <person name="Barry K.W."/>
            <person name="Grigoriev I.V."/>
            <person name="Nagy L."/>
            <person name="Hibbett D."/>
            <person name="Henrissat B."/>
            <person name="Matheny P.B."/>
            <person name="Labbe J."/>
            <person name="Martin A.F."/>
        </authorList>
    </citation>
    <scope>NUCLEOTIDE SEQUENCE</scope>
    <source>
        <strain evidence="1">BPL698</strain>
    </source>
</reference>
<protein>
    <submittedName>
        <fullName evidence="1">OPT-domain-containing protein</fullName>
    </submittedName>
</protein>
<sequence>MAARPATRPTTSRGNLEPVSDAHPDLDTQYTYSQEISFDEEDESDDEDVFAFLPPSAAGQPSSPSPAQLPFHSHVPPPYPQPPPHAAAPLHQYPQDLTANVVSPTSPPPPFSSFADPLVYPPPAFIPDASMRYIPEAGPSTTSIHLVGTVDSPSPPSTTEHRDSRSFSIEDGFRLRKLGSLPTAISATTGFTTSSSQIPQDVKRRSALLSEKRLPSALSDMSTVDPELDSASIKMRFDFDTLLEEDSPYPEVRASVSNIDDPDMPVLTIRMWLVGLFLSLTGSAMNVFFNFRQPAPIVIPVVLLLIAHPLGKFLSYSLPITVYRLPRVLGGAQFSLNPGPWNIKEHVLVFIMTNVSVGPAYALNAVVVGEFYYKLRLGFWFSVVILLATQLTGFGLAGLCRRFLVWPASMVWPQNLVTCTLLNTLHAEEDENAGISRFRYFMYVFIGAFFFFFLPGYLFQALSMFSWICWLAPNNVPLNQVFGVASGLGMSVLTFDWTAVSWIGSPFMIPWWAEVHIFAGFVIFYWILTPILYYTNTWYLAHFPMFGTQPYDRFGHPYKVSQVLTVQDTFNMTAYEEYSPLYLPAAFAMTYLLAFALSTCIIVHTLLYHGRTLLNGFKRMRLEDDDIHLKLMQNYPEVPDWWYGTVFVFFFCLAVVAAEVWNTGMPVWALGLSVLLPIVYVLPSGFIYAMTGQAITLNLLAEIIPGTLLPGQPLANMFFKVYSVQTLTESTSFVQDLKLGHYIKVPPRATFIVQLVATLLSAFLQCGIKEWIFASVPDICTPDQPSYLTCPHNRVFFSASAIWGLIGPSRQFGPGSIYHPQLYAIIAGALLPLPFWIMQRRRPDSWAKFVSTPVVLLGVSFIPPATGINYSSWFAVGFVFQFIIRKRNFAWWSKYNYITGAALDCGTVLSLLTIFFTLQLPKGGFTVNWWGNSVFQNTADWAGTPLISTPPDHPLPI</sequence>
<name>A0ACC0UIS3_9AGAM</name>
<evidence type="ECO:0000313" key="2">
    <source>
        <dbReference type="Proteomes" id="UP001207468"/>
    </source>
</evidence>
<proteinExistence type="predicted"/>
<gene>
    <name evidence="1" type="ORF">F5148DRAFT_1170866</name>
</gene>
<accession>A0ACC0UIS3</accession>
<organism evidence="1 2">
    <name type="scientific">Russula earlei</name>
    <dbReference type="NCBI Taxonomy" id="71964"/>
    <lineage>
        <taxon>Eukaryota</taxon>
        <taxon>Fungi</taxon>
        <taxon>Dikarya</taxon>
        <taxon>Basidiomycota</taxon>
        <taxon>Agaricomycotina</taxon>
        <taxon>Agaricomycetes</taxon>
        <taxon>Russulales</taxon>
        <taxon>Russulaceae</taxon>
        <taxon>Russula</taxon>
    </lineage>
</organism>
<evidence type="ECO:0000313" key="1">
    <source>
        <dbReference type="EMBL" id="KAI9511495.1"/>
    </source>
</evidence>